<evidence type="ECO:0000313" key="1">
    <source>
        <dbReference type="EMBL" id="KIO17315.1"/>
    </source>
</evidence>
<dbReference type="Proteomes" id="UP000054248">
    <property type="component" value="Unassembled WGS sequence"/>
</dbReference>
<sequence>RTRLPFHNKYKFFKEIDTLPRGPGFTCEMVSIIGNILNANGAQMKEEAELWLRDPVECVRDLMGKVTLWDAMNYQPMKVYTGEDRKTRIYNEM</sequence>
<feature type="non-terminal residue" evidence="1">
    <location>
        <position position="93"/>
    </location>
</feature>
<gene>
    <name evidence="1" type="ORF">M407DRAFT_42356</name>
</gene>
<keyword evidence="2" id="KW-1185">Reference proteome</keyword>
<feature type="non-terminal residue" evidence="1">
    <location>
        <position position="1"/>
    </location>
</feature>
<dbReference type="InterPro" id="IPR041078">
    <property type="entry name" value="Plavaka"/>
</dbReference>
<evidence type="ECO:0000313" key="2">
    <source>
        <dbReference type="Proteomes" id="UP000054248"/>
    </source>
</evidence>
<dbReference type="HOGENOM" id="CLU_198673_0_0_1"/>
<dbReference type="OrthoDB" id="2688393at2759"/>
<accession>A0A0C3PRQ1</accession>
<name>A0A0C3PRQ1_9AGAM</name>
<dbReference type="EMBL" id="KN823399">
    <property type="protein sequence ID" value="KIO17315.1"/>
    <property type="molecule type" value="Genomic_DNA"/>
</dbReference>
<reference evidence="2" key="2">
    <citation type="submission" date="2015-01" db="EMBL/GenBank/DDBJ databases">
        <title>Evolutionary Origins and Diversification of the Mycorrhizal Mutualists.</title>
        <authorList>
            <consortium name="DOE Joint Genome Institute"/>
            <consortium name="Mycorrhizal Genomics Consortium"/>
            <person name="Kohler A."/>
            <person name="Kuo A."/>
            <person name="Nagy L.G."/>
            <person name="Floudas D."/>
            <person name="Copeland A."/>
            <person name="Barry K.W."/>
            <person name="Cichocki N."/>
            <person name="Veneault-Fourrey C."/>
            <person name="LaButti K."/>
            <person name="Lindquist E.A."/>
            <person name="Lipzen A."/>
            <person name="Lundell T."/>
            <person name="Morin E."/>
            <person name="Murat C."/>
            <person name="Riley R."/>
            <person name="Ohm R."/>
            <person name="Sun H."/>
            <person name="Tunlid A."/>
            <person name="Henrissat B."/>
            <person name="Grigoriev I.V."/>
            <person name="Hibbett D.S."/>
            <person name="Martin F."/>
        </authorList>
    </citation>
    <scope>NUCLEOTIDE SEQUENCE [LARGE SCALE GENOMIC DNA]</scope>
    <source>
        <strain evidence="2">MUT 4182</strain>
    </source>
</reference>
<organism evidence="1 2">
    <name type="scientific">Tulasnella calospora MUT 4182</name>
    <dbReference type="NCBI Taxonomy" id="1051891"/>
    <lineage>
        <taxon>Eukaryota</taxon>
        <taxon>Fungi</taxon>
        <taxon>Dikarya</taxon>
        <taxon>Basidiomycota</taxon>
        <taxon>Agaricomycotina</taxon>
        <taxon>Agaricomycetes</taxon>
        <taxon>Cantharellales</taxon>
        <taxon>Tulasnellaceae</taxon>
        <taxon>Tulasnella</taxon>
    </lineage>
</organism>
<dbReference type="Pfam" id="PF18759">
    <property type="entry name" value="Plavaka"/>
    <property type="match status" value="1"/>
</dbReference>
<dbReference type="AlphaFoldDB" id="A0A0C3PRQ1"/>
<reference evidence="1 2" key="1">
    <citation type="submission" date="2014-04" db="EMBL/GenBank/DDBJ databases">
        <authorList>
            <consortium name="DOE Joint Genome Institute"/>
            <person name="Kuo A."/>
            <person name="Girlanda M."/>
            <person name="Perotto S."/>
            <person name="Kohler A."/>
            <person name="Nagy L.G."/>
            <person name="Floudas D."/>
            <person name="Copeland A."/>
            <person name="Barry K.W."/>
            <person name="Cichocki N."/>
            <person name="Veneault-Fourrey C."/>
            <person name="LaButti K."/>
            <person name="Lindquist E.A."/>
            <person name="Lipzen A."/>
            <person name="Lundell T."/>
            <person name="Morin E."/>
            <person name="Murat C."/>
            <person name="Sun H."/>
            <person name="Tunlid A."/>
            <person name="Henrissat B."/>
            <person name="Grigoriev I.V."/>
            <person name="Hibbett D.S."/>
            <person name="Martin F."/>
            <person name="Nordberg H.P."/>
            <person name="Cantor M.N."/>
            <person name="Hua S.X."/>
        </authorList>
    </citation>
    <scope>NUCLEOTIDE SEQUENCE [LARGE SCALE GENOMIC DNA]</scope>
    <source>
        <strain evidence="1 2">MUT 4182</strain>
    </source>
</reference>
<proteinExistence type="predicted"/>
<dbReference type="STRING" id="1051891.A0A0C3PRQ1"/>
<protein>
    <submittedName>
        <fullName evidence="1">Uncharacterized protein</fullName>
    </submittedName>
</protein>